<reference evidence="2 3" key="1">
    <citation type="journal article" date="2018" name="Sci. Rep.">
        <title>Characterisation of pathogen-specific regions and novel effector candidates in Fusarium oxysporum f. sp. cepae.</title>
        <authorList>
            <person name="Armitage A.D."/>
            <person name="Taylor A."/>
            <person name="Sobczyk M.K."/>
            <person name="Baxter L."/>
            <person name="Greenfield B.P."/>
            <person name="Bates H.J."/>
            <person name="Wilson F."/>
            <person name="Jackson A.C."/>
            <person name="Ott S."/>
            <person name="Harrison R.J."/>
            <person name="Clarkson J.P."/>
        </authorList>
    </citation>
    <scope>NUCLEOTIDE SEQUENCE [LARGE SCALE GENOMIC DNA]</scope>
    <source>
        <strain evidence="2 3">Fo_A13</strain>
    </source>
</reference>
<feature type="transmembrane region" description="Helical" evidence="1">
    <location>
        <begin position="36"/>
        <end position="57"/>
    </location>
</feature>
<dbReference type="VEuPathDB" id="FungiDB:FOIG_12658"/>
<dbReference type="Proteomes" id="UP000285084">
    <property type="component" value="Unassembled WGS sequence"/>
</dbReference>
<dbReference type="EMBL" id="MRCX01000068">
    <property type="protein sequence ID" value="RKK74767.1"/>
    <property type="molecule type" value="Genomic_DNA"/>
</dbReference>
<evidence type="ECO:0000313" key="2">
    <source>
        <dbReference type="EMBL" id="RKK74767.1"/>
    </source>
</evidence>
<evidence type="ECO:0000256" key="1">
    <source>
        <dbReference type="SAM" id="Phobius"/>
    </source>
</evidence>
<keyword evidence="1" id="KW-0812">Transmembrane</keyword>
<sequence>MFVRLQVSLAFAYPHHQLPVLVLANALMGIATIRPLVLGTSALAMSVWLQVSLAFAYPHHQLPVLVLANALMGIATIRPLVPGTSALAMSVWLQVSLAFAYPHHQLLVLVLTNALMAILRILPLVLGAAAYHVFWIEFFALVLADALMLIHRVRVGFLAATGAALIVSGLDVMKVGFGVGKCSDGAQGKKCAQEKVFEKHGDRRMV</sequence>
<keyword evidence="1" id="KW-0472">Membrane</keyword>
<gene>
    <name evidence="2" type="ORF">BFJ69_g8203</name>
</gene>
<feature type="transmembrane region" description="Helical" evidence="1">
    <location>
        <begin position="132"/>
        <end position="150"/>
    </location>
</feature>
<comment type="caution">
    <text evidence="2">The sequence shown here is derived from an EMBL/GenBank/DDBJ whole genome shotgun (WGS) entry which is preliminary data.</text>
</comment>
<organism evidence="2 3">
    <name type="scientific">Fusarium oxysporum</name>
    <name type="common">Fusarium vascular wilt</name>
    <dbReference type="NCBI Taxonomy" id="5507"/>
    <lineage>
        <taxon>Eukaryota</taxon>
        <taxon>Fungi</taxon>
        <taxon>Dikarya</taxon>
        <taxon>Ascomycota</taxon>
        <taxon>Pezizomycotina</taxon>
        <taxon>Sordariomycetes</taxon>
        <taxon>Hypocreomycetidae</taxon>
        <taxon>Hypocreales</taxon>
        <taxon>Nectriaceae</taxon>
        <taxon>Fusarium</taxon>
        <taxon>Fusarium oxysporum species complex</taxon>
    </lineage>
</organism>
<feature type="transmembrane region" description="Helical" evidence="1">
    <location>
        <begin position="77"/>
        <end position="99"/>
    </location>
</feature>
<proteinExistence type="predicted"/>
<dbReference type="AlphaFoldDB" id="A0A420N382"/>
<accession>A0A420N382</accession>
<protein>
    <submittedName>
        <fullName evidence="2">Uncharacterized protein</fullName>
    </submittedName>
</protein>
<feature type="transmembrane region" description="Helical" evidence="1">
    <location>
        <begin position="106"/>
        <end position="126"/>
    </location>
</feature>
<keyword evidence="1" id="KW-1133">Transmembrane helix</keyword>
<evidence type="ECO:0000313" key="3">
    <source>
        <dbReference type="Proteomes" id="UP000285084"/>
    </source>
</evidence>
<name>A0A420N382_FUSOX</name>